<dbReference type="SUPFAM" id="SSF51658">
    <property type="entry name" value="Xylose isomerase-like"/>
    <property type="match status" value="1"/>
</dbReference>
<protein>
    <submittedName>
        <fullName evidence="2">Sugar phosphate isomerase/epimerase</fullName>
    </submittedName>
</protein>
<dbReference type="InterPro" id="IPR013022">
    <property type="entry name" value="Xyl_isomerase-like_TIM-brl"/>
</dbReference>
<gene>
    <name evidence="2" type="ORF">IAC50_04675</name>
</gene>
<dbReference type="Pfam" id="PF01261">
    <property type="entry name" value="AP_endonuc_2"/>
    <property type="match status" value="1"/>
</dbReference>
<reference evidence="2" key="1">
    <citation type="submission" date="2020-10" db="EMBL/GenBank/DDBJ databases">
        <authorList>
            <person name="Gilroy R."/>
        </authorList>
    </citation>
    <scope>NUCLEOTIDE SEQUENCE</scope>
    <source>
        <strain evidence="2">ChiHcec3-6078</strain>
    </source>
</reference>
<dbReference type="AlphaFoldDB" id="A0A9D1I0L3"/>
<accession>A0A9D1I0L3</accession>
<evidence type="ECO:0000259" key="1">
    <source>
        <dbReference type="Pfam" id="PF01261"/>
    </source>
</evidence>
<dbReference type="InterPro" id="IPR050312">
    <property type="entry name" value="IolE/XylAMocC-like"/>
</dbReference>
<proteinExistence type="predicted"/>
<feature type="domain" description="Xylose isomerase-like TIM barrel" evidence="1">
    <location>
        <begin position="28"/>
        <end position="252"/>
    </location>
</feature>
<dbReference type="Gene3D" id="3.20.20.150">
    <property type="entry name" value="Divalent-metal-dependent TIM barrel enzymes"/>
    <property type="match status" value="1"/>
</dbReference>
<dbReference type="GO" id="GO:0016853">
    <property type="term" value="F:isomerase activity"/>
    <property type="evidence" value="ECO:0007669"/>
    <property type="project" value="UniProtKB-KW"/>
</dbReference>
<dbReference type="InterPro" id="IPR036237">
    <property type="entry name" value="Xyl_isomerase-like_sf"/>
</dbReference>
<comment type="caution">
    <text evidence="2">The sequence shown here is derived from an EMBL/GenBank/DDBJ whole genome shotgun (WGS) entry which is preliminary data.</text>
</comment>
<evidence type="ECO:0000313" key="2">
    <source>
        <dbReference type="EMBL" id="HIU25769.1"/>
    </source>
</evidence>
<reference evidence="2" key="2">
    <citation type="journal article" date="2021" name="PeerJ">
        <title>Extensive microbial diversity within the chicken gut microbiome revealed by metagenomics and culture.</title>
        <authorList>
            <person name="Gilroy R."/>
            <person name="Ravi A."/>
            <person name="Getino M."/>
            <person name="Pursley I."/>
            <person name="Horton D.L."/>
            <person name="Alikhan N.F."/>
            <person name="Baker D."/>
            <person name="Gharbi K."/>
            <person name="Hall N."/>
            <person name="Watson M."/>
            <person name="Adriaenssens E.M."/>
            <person name="Foster-Nyarko E."/>
            <person name="Jarju S."/>
            <person name="Secka A."/>
            <person name="Antonio M."/>
            <person name="Oren A."/>
            <person name="Chaudhuri R.R."/>
            <person name="La Ragione R."/>
            <person name="Hildebrand F."/>
            <person name="Pallen M.J."/>
        </authorList>
    </citation>
    <scope>NUCLEOTIDE SEQUENCE</scope>
    <source>
        <strain evidence="2">ChiHcec3-6078</strain>
    </source>
</reference>
<organism evidence="2 3">
    <name type="scientific">Candidatus Allocopromorpha excrementigallinarum</name>
    <dbReference type="NCBI Taxonomy" id="2840742"/>
    <lineage>
        <taxon>Bacteria</taxon>
        <taxon>Bacillati</taxon>
        <taxon>Bacillota</taxon>
        <taxon>Clostridia</taxon>
        <taxon>Eubacteriales</taxon>
        <taxon>Eubacteriaceae</taxon>
        <taxon>Eubacteriaceae incertae sedis</taxon>
        <taxon>Candidatus Allocopromorpha</taxon>
    </lineage>
</organism>
<evidence type="ECO:0000313" key="3">
    <source>
        <dbReference type="Proteomes" id="UP000824090"/>
    </source>
</evidence>
<keyword evidence="2" id="KW-0413">Isomerase</keyword>
<dbReference type="Proteomes" id="UP000824090">
    <property type="component" value="Unassembled WGS sequence"/>
</dbReference>
<sequence>MRKKLSCLPVSIYPLMASGEISIVQWSQEAEKIGFDYFDLGESAVAGLSEDQLKSMRGKCALPFNMLSAYTDFTHPDRGVRRESVAAAKEKIRKTAALGGKFIRLPGGAAHDEALADTKEAINNMCACFEECIKEADKYGIRIVFENDSKPPTWKRPNFCFDIGRFLNTWEELKKLSVGFNYDTGNAFFLEDWRTILDAVLDRLESLHITDYNYKNGNLKTTVFGEGTVPIKEMLTIIKDSGFDGMISMEDATFQGLKGTARSYAYVRRICDEIFSK</sequence>
<dbReference type="EMBL" id="DVMP01000086">
    <property type="protein sequence ID" value="HIU25769.1"/>
    <property type="molecule type" value="Genomic_DNA"/>
</dbReference>
<dbReference type="PANTHER" id="PTHR12110">
    <property type="entry name" value="HYDROXYPYRUVATE ISOMERASE"/>
    <property type="match status" value="1"/>
</dbReference>
<name>A0A9D1I0L3_9FIRM</name>